<reference evidence="5 6" key="1">
    <citation type="journal article" date="2020" name="BMC Genomics">
        <title>Intraspecific diversification of the crop wild relative Brassica cretica Lam. using demographic model selection.</title>
        <authorList>
            <person name="Kioukis A."/>
            <person name="Michalopoulou V.A."/>
            <person name="Briers L."/>
            <person name="Pirintsos S."/>
            <person name="Studholme D.J."/>
            <person name="Pavlidis P."/>
            <person name="Sarris P.F."/>
        </authorList>
    </citation>
    <scope>NUCLEOTIDE SEQUENCE [LARGE SCALE GENOMIC DNA]</scope>
    <source>
        <strain evidence="6">cv. PFS-1207/04</strain>
    </source>
</reference>
<keyword evidence="3" id="KW-0934">Plastid</keyword>
<dbReference type="InterPro" id="IPR002347">
    <property type="entry name" value="SDR_fam"/>
</dbReference>
<comment type="subcellular location">
    <subcellularLocation>
        <location evidence="1">Plastid</location>
        <location evidence="1">Chloroplast</location>
    </subcellularLocation>
</comment>
<dbReference type="SUPFAM" id="SSF51735">
    <property type="entry name" value="NAD(P)-binding Rossmann-fold domains"/>
    <property type="match status" value="1"/>
</dbReference>
<gene>
    <name evidence="5" type="ORF">DY000_02055787</name>
</gene>
<dbReference type="Pfam" id="PF00106">
    <property type="entry name" value="adh_short"/>
    <property type="match status" value="1"/>
</dbReference>
<name>A0ABQ7AIM8_BRACR</name>
<feature type="region of interest" description="Disordered" evidence="4">
    <location>
        <begin position="130"/>
        <end position="153"/>
    </location>
</feature>
<organism evidence="5 6">
    <name type="scientific">Brassica cretica</name>
    <name type="common">Mustard</name>
    <dbReference type="NCBI Taxonomy" id="69181"/>
    <lineage>
        <taxon>Eukaryota</taxon>
        <taxon>Viridiplantae</taxon>
        <taxon>Streptophyta</taxon>
        <taxon>Embryophyta</taxon>
        <taxon>Tracheophyta</taxon>
        <taxon>Spermatophyta</taxon>
        <taxon>Magnoliopsida</taxon>
        <taxon>eudicotyledons</taxon>
        <taxon>Gunneridae</taxon>
        <taxon>Pentapetalae</taxon>
        <taxon>rosids</taxon>
        <taxon>malvids</taxon>
        <taxon>Brassicales</taxon>
        <taxon>Brassicaceae</taxon>
        <taxon>Brassiceae</taxon>
        <taxon>Brassica</taxon>
    </lineage>
</organism>
<comment type="caution">
    <text evidence="5">The sequence shown here is derived from an EMBL/GenBank/DDBJ whole genome shotgun (WGS) entry which is preliminary data.</text>
</comment>
<evidence type="ECO:0000313" key="6">
    <source>
        <dbReference type="Proteomes" id="UP000266723"/>
    </source>
</evidence>
<evidence type="ECO:0000256" key="4">
    <source>
        <dbReference type="SAM" id="MobiDB-lite"/>
    </source>
</evidence>
<evidence type="ECO:0000256" key="2">
    <source>
        <dbReference type="ARBA" id="ARBA00022528"/>
    </source>
</evidence>
<dbReference type="Gene3D" id="3.40.50.720">
    <property type="entry name" value="NAD(P)-binding Rossmann-like Domain"/>
    <property type="match status" value="1"/>
</dbReference>
<proteinExistence type="predicted"/>
<dbReference type="InterPro" id="IPR036291">
    <property type="entry name" value="NAD(P)-bd_dom_sf"/>
</dbReference>
<dbReference type="PANTHER" id="PTHR43431">
    <property type="entry name" value="OXIDOREDUCTASE, SHORT CHAIN DEHYDROGENASE/REDUCTASE FAMILY (AFU_ORTHOLOGUE AFUA_5G14000)"/>
    <property type="match status" value="1"/>
</dbReference>
<evidence type="ECO:0000256" key="3">
    <source>
        <dbReference type="ARBA" id="ARBA00022640"/>
    </source>
</evidence>
<dbReference type="EMBL" id="QGKV02002055">
    <property type="protein sequence ID" value="KAF3497542.1"/>
    <property type="molecule type" value="Genomic_DNA"/>
</dbReference>
<protein>
    <submittedName>
        <fullName evidence="5">Uncharacterized protein</fullName>
    </submittedName>
</protein>
<dbReference type="PANTHER" id="PTHR43431:SF6">
    <property type="entry name" value="GENOME ASSEMBLY, CHROMOSOME: A09"/>
    <property type="match status" value="1"/>
</dbReference>
<sequence length="190" mass="20289">MMRNVGSSSSSGKGIAAVVGVGPQLGRSVARKFAHEGYTVAILARDLVLIWYKKVIPGMMDKGKGTILFSGCSASLNGVAGFSELCCGKFALRALSQCLAREYQAFGIHVAHVIIDGVVGPPRERNIAPRGTVAEQSFNTGGQDGEGEGESSGVMGMDPDVLAQTYWSLHVQDQRAWTQELDIRPSNTRF</sequence>
<accession>A0ABQ7AIM8</accession>
<keyword evidence="2" id="KW-0150">Chloroplast</keyword>
<evidence type="ECO:0000313" key="5">
    <source>
        <dbReference type="EMBL" id="KAF3497542.1"/>
    </source>
</evidence>
<dbReference type="Proteomes" id="UP000266723">
    <property type="component" value="Unassembled WGS sequence"/>
</dbReference>
<keyword evidence="6" id="KW-1185">Reference proteome</keyword>
<evidence type="ECO:0000256" key="1">
    <source>
        <dbReference type="ARBA" id="ARBA00004229"/>
    </source>
</evidence>